<dbReference type="Pfam" id="PF10996">
    <property type="entry name" value="Beta-Casp"/>
    <property type="match status" value="1"/>
</dbReference>
<dbReference type="Pfam" id="PF07521">
    <property type="entry name" value="RMMBL"/>
    <property type="match status" value="1"/>
</dbReference>
<evidence type="ECO:0000259" key="3">
    <source>
        <dbReference type="SMART" id="SM01027"/>
    </source>
</evidence>
<evidence type="ECO:0000313" key="4">
    <source>
        <dbReference type="EMBL" id="PIR88590.1"/>
    </source>
</evidence>
<dbReference type="CDD" id="cd16295">
    <property type="entry name" value="TTHA0252-CPSF-like_MBL-fold"/>
    <property type="match status" value="1"/>
</dbReference>
<proteinExistence type="predicted"/>
<dbReference type="InterPro" id="IPR022712">
    <property type="entry name" value="Beta_Casp"/>
</dbReference>
<gene>
    <name evidence="4" type="ORF">COU09_01235</name>
</gene>
<dbReference type="PANTHER" id="PTHR11203:SF37">
    <property type="entry name" value="INTEGRATOR COMPLEX SUBUNIT 11"/>
    <property type="match status" value="1"/>
</dbReference>
<dbReference type="EMBL" id="PFBB01000014">
    <property type="protein sequence ID" value="PIR88590.1"/>
    <property type="molecule type" value="Genomic_DNA"/>
</dbReference>
<evidence type="ECO:0000313" key="5">
    <source>
        <dbReference type="Proteomes" id="UP000229615"/>
    </source>
</evidence>
<dbReference type="GO" id="GO:0016787">
    <property type="term" value="F:hydrolase activity"/>
    <property type="evidence" value="ECO:0007669"/>
    <property type="project" value="UniProtKB-KW"/>
</dbReference>
<organism evidence="4 5">
    <name type="scientific">Candidatus Harrisonbacteria bacterium CG10_big_fil_rev_8_21_14_0_10_44_23</name>
    <dbReference type="NCBI Taxonomy" id="1974585"/>
    <lineage>
        <taxon>Bacteria</taxon>
        <taxon>Candidatus Harrisoniibacteriota</taxon>
    </lineage>
</organism>
<reference evidence="5" key="1">
    <citation type="submission" date="2017-09" db="EMBL/GenBank/DDBJ databases">
        <title>Depth-based differentiation of microbial function through sediment-hosted aquifers and enrichment of novel symbionts in the deep terrestrial subsurface.</title>
        <authorList>
            <person name="Probst A.J."/>
            <person name="Ladd B."/>
            <person name="Jarett J.K."/>
            <person name="Geller-Mcgrath D.E."/>
            <person name="Sieber C.M.K."/>
            <person name="Emerson J.B."/>
            <person name="Anantharaman K."/>
            <person name="Thomas B.C."/>
            <person name="Malmstrom R."/>
            <person name="Stieglmeier M."/>
            <person name="Klingl A."/>
            <person name="Woyke T."/>
            <person name="Ryan C.M."/>
            <person name="Banfield J.F."/>
        </authorList>
    </citation>
    <scope>NUCLEOTIDE SEQUENCE [LARGE SCALE GENOMIC DNA]</scope>
</reference>
<accession>A0A2H0UQB6</accession>
<dbReference type="Proteomes" id="UP000229615">
    <property type="component" value="Unassembled WGS sequence"/>
</dbReference>
<name>A0A2H0UQB6_9BACT</name>
<dbReference type="InterPro" id="IPR050698">
    <property type="entry name" value="MBL"/>
</dbReference>
<feature type="domain" description="Beta-Casp" evidence="3">
    <location>
        <begin position="247"/>
        <end position="372"/>
    </location>
</feature>
<comment type="caution">
    <text evidence="4">The sequence shown here is derived from an EMBL/GenBank/DDBJ whole genome shotgun (WGS) entry which is preliminary data.</text>
</comment>
<dbReference type="SMART" id="SM01027">
    <property type="entry name" value="Beta-Casp"/>
    <property type="match status" value="1"/>
</dbReference>
<sequence length="457" mass="50409">MKLTFYGGAGAVTGANYLLEFDDPSHKNGKQKILIDCGLSQGGNEAERGNFKPFPYKASEIDRVLITHAHIDHSGLLPKLIKAGFKGNIFSTAPTRDFAEPLLLDAEHIMRNDAEKYKSTPIYSIEDVTNMLKQWHAVDYEKLLPLGGGGASAMFYSAGHILGSASILIHAEGKNILFSGDLGNAPAPLIGPPEPPADVDYCLIESAYGDRIHEDLAQRRKKLEEVAINSIQTGGTLMIPTFALSRTQILLLELKHLFEKHEVKPVPVFLDSPLAIKITEIYNKYRGYFRPEVASRFAHPESIFDFPNLRITPTTEESKSINKVKGPKIIIAGSGMSTAGRILHHEKRYLPDANSTLLIFGYQVAGTLGRMLLDGKKRVKIMGEQVNVKARVRAIGAYSAHADQNQLIEWVKPFKDKVKKIFVVQGDPKSSGALADRIKKEYKIDAVVPKNRGSVTL</sequence>
<evidence type="ECO:0000259" key="2">
    <source>
        <dbReference type="SMART" id="SM00849"/>
    </source>
</evidence>
<dbReference type="Pfam" id="PF00753">
    <property type="entry name" value="Lactamase_B"/>
    <property type="match status" value="1"/>
</dbReference>
<dbReference type="InterPro" id="IPR001279">
    <property type="entry name" value="Metallo-B-lactamas"/>
</dbReference>
<dbReference type="GO" id="GO:0004521">
    <property type="term" value="F:RNA endonuclease activity"/>
    <property type="evidence" value="ECO:0007669"/>
    <property type="project" value="TreeGrafter"/>
</dbReference>
<dbReference type="InterPro" id="IPR011108">
    <property type="entry name" value="RMMBL"/>
</dbReference>
<evidence type="ECO:0000256" key="1">
    <source>
        <dbReference type="ARBA" id="ARBA00022801"/>
    </source>
</evidence>
<dbReference type="SMART" id="SM00849">
    <property type="entry name" value="Lactamase_B"/>
    <property type="match status" value="1"/>
</dbReference>
<dbReference type="Gene3D" id="3.40.50.10890">
    <property type="match status" value="1"/>
</dbReference>
<dbReference type="InterPro" id="IPR036866">
    <property type="entry name" value="RibonucZ/Hydroxyglut_hydro"/>
</dbReference>
<feature type="domain" description="Metallo-beta-lactamase" evidence="2">
    <location>
        <begin position="13"/>
        <end position="230"/>
    </location>
</feature>
<keyword evidence="1 4" id="KW-0378">Hydrolase</keyword>
<dbReference type="Gene3D" id="3.60.15.10">
    <property type="entry name" value="Ribonuclease Z/Hydroxyacylglutathione hydrolase-like"/>
    <property type="match status" value="1"/>
</dbReference>
<dbReference type="AlphaFoldDB" id="A0A2H0UQB6"/>
<dbReference type="PANTHER" id="PTHR11203">
    <property type="entry name" value="CLEAVAGE AND POLYADENYLATION SPECIFICITY FACTOR FAMILY MEMBER"/>
    <property type="match status" value="1"/>
</dbReference>
<dbReference type="SUPFAM" id="SSF56281">
    <property type="entry name" value="Metallo-hydrolase/oxidoreductase"/>
    <property type="match status" value="1"/>
</dbReference>
<protein>
    <submittedName>
        <fullName evidence="4">MBL fold hydrolase</fullName>
    </submittedName>
</protein>